<dbReference type="EMBL" id="JAXLPB010000010">
    <property type="protein sequence ID" value="MDY8111068.1"/>
    <property type="molecule type" value="Genomic_DNA"/>
</dbReference>
<proteinExistence type="predicted"/>
<organism evidence="2 3">
    <name type="scientific">Fulvimarina uroteuthidis</name>
    <dbReference type="NCBI Taxonomy" id="3098149"/>
    <lineage>
        <taxon>Bacteria</taxon>
        <taxon>Pseudomonadati</taxon>
        <taxon>Pseudomonadota</taxon>
        <taxon>Alphaproteobacteria</taxon>
        <taxon>Hyphomicrobiales</taxon>
        <taxon>Aurantimonadaceae</taxon>
        <taxon>Fulvimarina</taxon>
    </lineage>
</organism>
<evidence type="ECO:0000256" key="1">
    <source>
        <dbReference type="SAM" id="MobiDB-lite"/>
    </source>
</evidence>
<evidence type="ECO:0000313" key="2">
    <source>
        <dbReference type="EMBL" id="MDY8111068.1"/>
    </source>
</evidence>
<feature type="compositionally biased region" description="Basic and acidic residues" evidence="1">
    <location>
        <begin position="30"/>
        <end position="40"/>
    </location>
</feature>
<name>A0ABU5I8C7_9HYPH</name>
<protein>
    <submittedName>
        <fullName evidence="2">Uncharacterized protein</fullName>
    </submittedName>
</protein>
<accession>A0ABU5I8C7</accession>
<reference evidence="2 3" key="1">
    <citation type="submission" date="2023-12" db="EMBL/GenBank/DDBJ databases">
        <title>Description of Novel Strain Fulvimarina sp. 2208YS6-2-32 isolated from Uroteuthis (Photololigo) edulis.</title>
        <authorList>
            <person name="Park J.-S."/>
        </authorList>
    </citation>
    <scope>NUCLEOTIDE SEQUENCE [LARGE SCALE GENOMIC DNA]</scope>
    <source>
        <strain evidence="2 3">2208YS6-2-32</strain>
    </source>
</reference>
<gene>
    <name evidence="2" type="ORF">U0C82_18225</name>
</gene>
<feature type="region of interest" description="Disordered" evidence="1">
    <location>
        <begin position="30"/>
        <end position="74"/>
    </location>
</feature>
<dbReference type="Proteomes" id="UP001294412">
    <property type="component" value="Unassembled WGS sequence"/>
</dbReference>
<keyword evidence="3" id="KW-1185">Reference proteome</keyword>
<evidence type="ECO:0000313" key="3">
    <source>
        <dbReference type="Proteomes" id="UP001294412"/>
    </source>
</evidence>
<comment type="caution">
    <text evidence="2">The sequence shown here is derived from an EMBL/GenBank/DDBJ whole genome shotgun (WGS) entry which is preliminary data.</text>
</comment>
<sequence>MLAIAVLCAPVGSSAFHEAAAIGHADFADEHHGHSHHFNEPNDDFAAAGFEDHHKHNPADHSHDKAGDLPRFEC</sequence>
<feature type="compositionally biased region" description="Basic and acidic residues" evidence="1">
    <location>
        <begin position="50"/>
        <end position="74"/>
    </location>
</feature>